<dbReference type="KEGG" id="vg:16574967"/>
<dbReference type="RefSeq" id="YP_008433612.1">
    <property type="nucleotide sequence ID" value="NC_022096.1"/>
</dbReference>
<evidence type="ECO:0000313" key="1">
    <source>
        <dbReference type="EMBL" id="AGS82165.1"/>
    </source>
</evidence>
<proteinExistence type="predicted"/>
<sequence length="99" mass="11188">MAEAKYPQLHIHVLQCKCGALIEDRTYLSDEYDTGDGGEIDHTCKCGVYYKRSRNVIAKGGKWRDDLHRTEYPDFTGAKIVAGKPERTVIITPLEKAQC</sequence>
<accession>S5VZT3</accession>
<dbReference type="Proteomes" id="UP000015545">
    <property type="component" value="Segment"/>
</dbReference>
<keyword evidence="2" id="KW-1185">Reference proteome</keyword>
<reference evidence="1 2" key="1">
    <citation type="journal article" date="2014" name="Genome Announc.">
        <title>Complete Genome Sequence of the Novel Giant Pseudomonas Phage PaBG.</title>
        <authorList>
            <person name="Sykilinda N.N."/>
            <person name="Bondar A.A."/>
            <person name="Gorshkova A.S."/>
            <person name="Kurochkina L.P."/>
            <person name="Kulikov E.E."/>
            <person name="Shneider M.M."/>
            <person name="Kadykov V.A."/>
            <person name="Solovjeva N.V."/>
            <person name="Kabilov M.R."/>
            <person name="Mesyanzhinov V.V."/>
            <person name="Vlassov V.V."/>
            <person name="Drukker V.V."/>
            <person name="Miroshnikov K.A."/>
        </authorList>
    </citation>
    <scope>NUCLEOTIDE SEQUENCE [LARGE SCALE GENOMIC DNA]</scope>
</reference>
<protein>
    <submittedName>
        <fullName evidence="1">Uncharacterized protein</fullName>
    </submittedName>
</protein>
<evidence type="ECO:0000313" key="2">
    <source>
        <dbReference type="Proteomes" id="UP000015545"/>
    </source>
</evidence>
<name>S5VZT3_9CAUD</name>
<organism evidence="1 2">
    <name type="scientific">Pseudomonas phage PaBG</name>
    <dbReference type="NCBI Taxonomy" id="1335230"/>
    <lineage>
        <taxon>Viruses</taxon>
        <taxon>Duplodnaviria</taxon>
        <taxon>Heunggongvirae</taxon>
        <taxon>Uroviricota</taxon>
        <taxon>Caudoviricetes</taxon>
        <taxon>Baikalvirus</taxon>
        <taxon>Baikalvirus PaBG</taxon>
    </lineage>
</organism>
<dbReference type="EMBL" id="KF147891">
    <property type="protein sequence ID" value="AGS82165.1"/>
    <property type="molecule type" value="Genomic_DNA"/>
</dbReference>
<gene>
    <name evidence="1" type="ORF">PaBG_00282</name>
</gene>